<evidence type="ECO:0000313" key="3">
    <source>
        <dbReference type="Proteomes" id="UP000001072"/>
    </source>
</evidence>
<organism evidence="3">
    <name type="scientific">Melampsora larici-populina (strain 98AG31 / pathotype 3-4-7)</name>
    <name type="common">Poplar leaf rust fungus</name>
    <dbReference type="NCBI Taxonomy" id="747676"/>
    <lineage>
        <taxon>Eukaryota</taxon>
        <taxon>Fungi</taxon>
        <taxon>Dikarya</taxon>
        <taxon>Basidiomycota</taxon>
        <taxon>Pucciniomycotina</taxon>
        <taxon>Pucciniomycetes</taxon>
        <taxon>Pucciniales</taxon>
        <taxon>Melampsoraceae</taxon>
        <taxon>Melampsora</taxon>
    </lineage>
</organism>
<dbReference type="KEGG" id="mlr:MELLADRAFT_84516"/>
<dbReference type="HOGENOM" id="CLU_025212_3_2_1"/>
<feature type="compositionally biased region" description="Polar residues" evidence="1">
    <location>
        <begin position="43"/>
        <end position="52"/>
    </location>
</feature>
<accession>F4SCA8</accession>
<reference evidence="3" key="1">
    <citation type="journal article" date="2011" name="Proc. Natl. Acad. Sci. U.S.A.">
        <title>Obligate biotrophy features unraveled by the genomic analysis of rust fungi.</title>
        <authorList>
            <person name="Duplessis S."/>
            <person name="Cuomo C.A."/>
            <person name="Lin Y.-C."/>
            <person name="Aerts A."/>
            <person name="Tisserant E."/>
            <person name="Veneault-Fourrey C."/>
            <person name="Joly D.L."/>
            <person name="Hacquard S."/>
            <person name="Amselem J."/>
            <person name="Cantarel B.L."/>
            <person name="Chiu R."/>
            <person name="Coutinho P.M."/>
            <person name="Feau N."/>
            <person name="Field M."/>
            <person name="Frey P."/>
            <person name="Gelhaye E."/>
            <person name="Goldberg J."/>
            <person name="Grabherr M.G."/>
            <person name="Kodira C.D."/>
            <person name="Kohler A."/>
            <person name="Kuees U."/>
            <person name="Lindquist E.A."/>
            <person name="Lucas S.M."/>
            <person name="Mago R."/>
            <person name="Mauceli E."/>
            <person name="Morin E."/>
            <person name="Murat C."/>
            <person name="Pangilinan J.L."/>
            <person name="Park R."/>
            <person name="Pearson M."/>
            <person name="Quesneville H."/>
            <person name="Rouhier N."/>
            <person name="Sakthikumar S."/>
            <person name="Salamov A.A."/>
            <person name="Schmutz J."/>
            <person name="Selles B."/>
            <person name="Shapiro H."/>
            <person name="Tanguay P."/>
            <person name="Tuskan G.A."/>
            <person name="Henrissat B."/>
            <person name="Van de Peer Y."/>
            <person name="Rouze P."/>
            <person name="Ellis J.G."/>
            <person name="Dodds P.N."/>
            <person name="Schein J.E."/>
            <person name="Zhong S."/>
            <person name="Hamelin R.C."/>
            <person name="Grigoriev I.V."/>
            <person name="Szabo L.J."/>
            <person name="Martin F."/>
        </authorList>
    </citation>
    <scope>NUCLEOTIDE SEQUENCE [LARGE SCALE GENOMIC DNA]</scope>
    <source>
        <strain evidence="3">98AG31 / pathotype 3-4-7</strain>
    </source>
</reference>
<proteinExistence type="predicted"/>
<feature type="compositionally biased region" description="Basic residues" evidence="1">
    <location>
        <begin position="22"/>
        <end position="31"/>
    </location>
</feature>
<dbReference type="InParanoid" id="F4SCA8"/>
<dbReference type="OrthoDB" id="2499072at2759"/>
<dbReference type="GeneID" id="18933499"/>
<dbReference type="AlphaFoldDB" id="F4SCA8"/>
<dbReference type="Proteomes" id="UP000001072">
    <property type="component" value="Unassembled WGS sequence"/>
</dbReference>
<feature type="compositionally biased region" description="Polar residues" evidence="1">
    <location>
        <begin position="67"/>
        <end position="84"/>
    </location>
</feature>
<dbReference type="EMBL" id="GL883204">
    <property type="protein sequence ID" value="EGF97714.1"/>
    <property type="molecule type" value="Genomic_DNA"/>
</dbReference>
<dbReference type="RefSeq" id="XP_007419011.1">
    <property type="nucleotide sequence ID" value="XM_007418949.1"/>
</dbReference>
<keyword evidence="3" id="KW-1185">Reference proteome</keyword>
<dbReference type="VEuPathDB" id="FungiDB:MELLADRAFT_84516"/>
<feature type="region of interest" description="Disordered" evidence="1">
    <location>
        <begin position="1"/>
        <end position="84"/>
    </location>
</feature>
<feature type="compositionally biased region" description="Basic residues" evidence="1">
    <location>
        <begin position="1"/>
        <end position="10"/>
    </location>
</feature>
<name>F4SCA8_MELLP</name>
<evidence type="ECO:0000256" key="1">
    <source>
        <dbReference type="SAM" id="MobiDB-lite"/>
    </source>
</evidence>
<evidence type="ECO:0000313" key="2">
    <source>
        <dbReference type="EMBL" id="EGF97714.1"/>
    </source>
</evidence>
<sequence length="472" mass="54250">MSTRSGKRLRSPAAPPTEAHNNHKSSTKKHTNSSNQVSKRARGNQQNNTLNQPDDDFNRDAPDSRNPALNDTENQPEFTSNFSALNFDNVEEQLEKWTLVELRNALSNQKKQTSRHKNQAPREVKTFVELIRRDYEKRMLMAALIGGISKTMIWSLVDAGLKKKKKKNCYARFLSFCKEALEVEVPSRTDQAGWGRRNKILSDMWYAKTKLPDLSLSNEDFIVEMEDDDGEIIENKNPAAQVTAPKIHQLSESDELKYRPIFEELVDIDKVHANHGKPESTDSMQTMQLKSLAAFRSAHHDFATVCQRFHIHYHLTALSCDVEDGWMQVFSTNKTFSTWADENLKLSTKFKYYVHGKVVAQEIEKKAPQPVDARRGELTRELNKMLINHCCVKFTTQGIHMPGKIFPKTGNPFKVIADKGWPIRLNLKRPESLLLPEELALGFHDCYDALKRNWLSDIQTDTSLLRRFRLPK</sequence>
<protein>
    <submittedName>
        <fullName evidence="2">Uncharacterized protein</fullName>
    </submittedName>
</protein>
<gene>
    <name evidence="2" type="ORF">MELLADRAFT_84516</name>
</gene>